<dbReference type="AlphaFoldDB" id="A0A345RPN1"/>
<name>A0A345RPN1_9PSED</name>
<evidence type="ECO:0000313" key="3">
    <source>
        <dbReference type="Proteomes" id="UP000253720"/>
    </source>
</evidence>
<dbReference type="RefSeq" id="WP_114882427.1">
    <property type="nucleotide sequence ID" value="NZ_CP029608.1"/>
</dbReference>
<dbReference type="EMBL" id="CP029608">
    <property type="protein sequence ID" value="AXI61247.1"/>
    <property type="molecule type" value="Genomic_DNA"/>
</dbReference>
<accession>A0A345RPN1</accession>
<protein>
    <recommendedName>
        <fullName evidence="1">Immunity protein 43 domain-containing protein</fullName>
    </recommendedName>
</protein>
<dbReference type="InterPro" id="IPR029079">
    <property type="entry name" value="Imm43"/>
</dbReference>
<evidence type="ECO:0000259" key="1">
    <source>
        <dbReference type="Pfam" id="PF15570"/>
    </source>
</evidence>
<dbReference type="Pfam" id="PF15570">
    <property type="entry name" value="Imm43"/>
    <property type="match status" value="1"/>
</dbReference>
<feature type="domain" description="Immunity protein 43" evidence="1">
    <location>
        <begin position="19"/>
        <end position="196"/>
    </location>
</feature>
<reference evidence="2 3" key="1">
    <citation type="submission" date="2018-05" db="EMBL/GenBank/DDBJ databases">
        <title>Complete genome sequence of Pseudomonas kribbensis 46-2(T).</title>
        <authorList>
            <person name="Jeong H."/>
            <person name="Lee S.-G."/>
            <person name="Rha E."/>
            <person name="Kim H."/>
        </authorList>
    </citation>
    <scope>NUCLEOTIDE SEQUENCE [LARGE SCALE GENOMIC DNA]</scope>
    <source>
        <strain evidence="2 3">46-2</strain>
    </source>
</reference>
<gene>
    <name evidence="2" type="ORF">DLD99_12435</name>
</gene>
<dbReference type="KEGG" id="pke:DLD99_12435"/>
<proteinExistence type="predicted"/>
<sequence>MEYFVLSQKEESGCPVGFLQADLYDKFYSDTKGVEHGFFSWYAEKIHYKKHTPYPEGMVLISKDKFYDFDIRSIARFYIVSDEFMSVCSEMDVAVTDSVPIKVVSKAGESISTRNYNAVLFEELDARSQTDPASTFIEEDGLIFRFKKLVLPAGFNRNLFKFKGLISGSNTLICSSEFKKLAEGIKGVNFTPLKDVIWSGVRPI</sequence>
<evidence type="ECO:0000313" key="2">
    <source>
        <dbReference type="EMBL" id="AXI61247.1"/>
    </source>
</evidence>
<organism evidence="2 3">
    <name type="scientific">Pseudomonas kribbensis</name>
    <dbReference type="NCBI Taxonomy" id="1628086"/>
    <lineage>
        <taxon>Bacteria</taxon>
        <taxon>Pseudomonadati</taxon>
        <taxon>Pseudomonadota</taxon>
        <taxon>Gammaproteobacteria</taxon>
        <taxon>Pseudomonadales</taxon>
        <taxon>Pseudomonadaceae</taxon>
        <taxon>Pseudomonas</taxon>
    </lineage>
</organism>
<dbReference type="Proteomes" id="UP000253720">
    <property type="component" value="Chromosome"/>
</dbReference>
<keyword evidence="3" id="KW-1185">Reference proteome</keyword>